<evidence type="ECO:0000313" key="3">
    <source>
        <dbReference type="Proteomes" id="UP000000689"/>
    </source>
</evidence>
<feature type="compositionally biased region" description="Basic and acidic residues" evidence="1">
    <location>
        <begin position="69"/>
        <end position="87"/>
    </location>
</feature>
<dbReference type="OMA" id="WVSEEMT"/>
<dbReference type="GeneID" id="11498123"/>
<proteinExistence type="predicted"/>
<feature type="region of interest" description="Disordered" evidence="1">
    <location>
        <begin position="60"/>
        <end position="87"/>
    </location>
</feature>
<dbReference type="RefSeq" id="XP_003668387.1">
    <property type="nucleotide sequence ID" value="XM_003668339.1"/>
</dbReference>
<dbReference type="AlphaFoldDB" id="G0W5T3"/>
<name>G0W5T3_NAUDC</name>
<protein>
    <submittedName>
        <fullName evidence="2">Uncharacterized protein</fullName>
    </submittedName>
</protein>
<gene>
    <name evidence="2" type="primary">NDAI0B01100</name>
    <name evidence="2" type="ordered locus">NDAI_0B01100</name>
</gene>
<accession>G0W5T3</accession>
<dbReference type="Proteomes" id="UP000000689">
    <property type="component" value="Chromosome 2"/>
</dbReference>
<dbReference type="OrthoDB" id="4050034at2759"/>
<evidence type="ECO:0000313" key="2">
    <source>
        <dbReference type="EMBL" id="CCD23144.1"/>
    </source>
</evidence>
<dbReference type="EMBL" id="HE580268">
    <property type="protein sequence ID" value="CCD23144.1"/>
    <property type="molecule type" value="Genomic_DNA"/>
</dbReference>
<organism evidence="2 3">
    <name type="scientific">Naumovozyma dairenensis (strain ATCC 10597 / BCRC 20456 / CBS 421 / NBRC 0211 / NRRL Y-12639)</name>
    <name type="common">Saccharomyces dairenensis</name>
    <dbReference type="NCBI Taxonomy" id="1071378"/>
    <lineage>
        <taxon>Eukaryota</taxon>
        <taxon>Fungi</taxon>
        <taxon>Dikarya</taxon>
        <taxon>Ascomycota</taxon>
        <taxon>Saccharomycotina</taxon>
        <taxon>Saccharomycetes</taxon>
        <taxon>Saccharomycetales</taxon>
        <taxon>Saccharomycetaceae</taxon>
        <taxon>Naumovozyma</taxon>
    </lineage>
</organism>
<dbReference type="HOGENOM" id="CLU_190869_0_0_1"/>
<sequence length="87" mass="10162">METNVYISIFDTWVSEEMTMEEMDLPELTPTTFKDALDLVNDGEKAMDDLEKRLDNMEKNMNDLLQQLEKLEDENKPSASKEEAEEK</sequence>
<evidence type="ECO:0000256" key="1">
    <source>
        <dbReference type="SAM" id="MobiDB-lite"/>
    </source>
</evidence>
<dbReference type="KEGG" id="ndi:NDAI_0B01100"/>
<keyword evidence="3" id="KW-1185">Reference proteome</keyword>
<reference evidence="2 3" key="1">
    <citation type="journal article" date="2011" name="Proc. Natl. Acad. Sci. U.S.A.">
        <title>Evolutionary erosion of yeast sex chromosomes by mating-type switching accidents.</title>
        <authorList>
            <person name="Gordon J.L."/>
            <person name="Armisen D."/>
            <person name="Proux-Wera E."/>
            <person name="Oheigeartaigh S.S."/>
            <person name="Byrne K.P."/>
            <person name="Wolfe K.H."/>
        </authorList>
    </citation>
    <scope>NUCLEOTIDE SEQUENCE [LARGE SCALE GENOMIC DNA]</scope>
    <source>
        <strain evidence="3">ATCC 10597 / BCRC 20456 / CBS 421 / NBRC 0211 / NRRL Y-12639</strain>
    </source>
</reference>